<organism evidence="1 2">
    <name type="scientific">Dendrolimus kikuchii</name>
    <dbReference type="NCBI Taxonomy" id="765133"/>
    <lineage>
        <taxon>Eukaryota</taxon>
        <taxon>Metazoa</taxon>
        <taxon>Ecdysozoa</taxon>
        <taxon>Arthropoda</taxon>
        <taxon>Hexapoda</taxon>
        <taxon>Insecta</taxon>
        <taxon>Pterygota</taxon>
        <taxon>Neoptera</taxon>
        <taxon>Endopterygota</taxon>
        <taxon>Lepidoptera</taxon>
        <taxon>Glossata</taxon>
        <taxon>Ditrysia</taxon>
        <taxon>Bombycoidea</taxon>
        <taxon>Lasiocampidae</taxon>
        <taxon>Dendrolimus</taxon>
    </lineage>
</organism>
<evidence type="ECO:0000313" key="2">
    <source>
        <dbReference type="Proteomes" id="UP000824533"/>
    </source>
</evidence>
<proteinExistence type="predicted"/>
<keyword evidence="2" id="KW-1185">Reference proteome</keyword>
<dbReference type="EMBL" id="CM034390">
    <property type="protein sequence ID" value="KAJ0182009.1"/>
    <property type="molecule type" value="Genomic_DNA"/>
</dbReference>
<gene>
    <name evidence="1" type="ORF">K1T71_002731</name>
</gene>
<accession>A0ACC1DDI5</accession>
<protein>
    <submittedName>
        <fullName evidence="1">Uncharacterized protein</fullName>
    </submittedName>
</protein>
<comment type="caution">
    <text evidence="1">The sequence shown here is derived from an EMBL/GenBank/DDBJ whole genome shotgun (WGS) entry which is preliminary data.</text>
</comment>
<sequence>MIRVTDGKYINKSCSVNVRIKHLFFLIFFSGIGFLIASVIRWGDIHYSIPKALKDLYYQNIREFTIKTDGCLIPALELSDEFFREYIKYPTNLSCPNSGSSLLKNNRTRIWVQRENFYHYNISNNGNVTCCYQSFVRPRTIHDIMSRRIDHRVKYSQCSYFNDVIIVQDEFVKVSCFAQRKIIDVQFFLFAPKKKFIVHNKPELSLNAQAYNILVLGIDGLSRLNFHRTMPKTATFLKSKGGIELAGYNKVGDNTFPNLIPMLMGVKDTELKNMCLPYFRSTFDNCPFIWEWYKQAGYYTAFGEDTSHLGTFNYFKEGFSRQPTDYYIHTFIHEAESNVGKNKNLNTFLCMNNRYFYEILLNYIQDLTTTLIDKKMFGFFWEVTMTHDYLNYPMVIDDNYRSFFNELDQKGYLNDAIIFLVSDHGMRWGHFRLTKQGRIEERLPILMLLTPPSFRNKYTAAYNNLKLNSNRLSTPFDLYETLSDLLNMNNLKDDAILSRSKKNSKGRGTSLFLPIPSNRTCKTANIDDHWCTCQQGKSLPVDGVEAIDTAVNLVREINFITKEHQECARLILDKILDLKEMHMGIPDKNENDWREFMITVRTMPGGGVFEATLRNNSQHWALSGTISRLNLYGDQSYCVQNYILKLYCYCIEHY</sequence>
<evidence type="ECO:0000313" key="1">
    <source>
        <dbReference type="EMBL" id="KAJ0182009.1"/>
    </source>
</evidence>
<reference evidence="1 2" key="1">
    <citation type="journal article" date="2021" name="Front. Genet.">
        <title>Chromosome-Level Genome Assembly Reveals Significant Gene Expansion in the Toll and IMD Signaling Pathways of Dendrolimus kikuchii.</title>
        <authorList>
            <person name="Zhou J."/>
            <person name="Wu P."/>
            <person name="Xiong Z."/>
            <person name="Liu N."/>
            <person name="Zhao N."/>
            <person name="Ji M."/>
            <person name="Qiu Y."/>
            <person name="Yang B."/>
        </authorList>
    </citation>
    <scope>NUCLEOTIDE SEQUENCE [LARGE SCALE GENOMIC DNA]</scope>
    <source>
        <strain evidence="1">Ann1</strain>
    </source>
</reference>
<dbReference type="Proteomes" id="UP000824533">
    <property type="component" value="Linkage Group LG04"/>
</dbReference>
<name>A0ACC1DDI5_9NEOP</name>